<keyword evidence="1" id="KW-0812">Transmembrane</keyword>
<feature type="transmembrane region" description="Helical" evidence="1">
    <location>
        <begin position="43"/>
        <end position="62"/>
    </location>
</feature>
<organism evidence="2">
    <name type="scientific">freshwater metagenome</name>
    <dbReference type="NCBI Taxonomy" id="449393"/>
    <lineage>
        <taxon>unclassified sequences</taxon>
        <taxon>metagenomes</taxon>
        <taxon>ecological metagenomes</taxon>
    </lineage>
</organism>
<evidence type="ECO:0000313" key="2">
    <source>
        <dbReference type="EMBL" id="CAB4714067.1"/>
    </source>
</evidence>
<reference evidence="2" key="1">
    <citation type="submission" date="2020-05" db="EMBL/GenBank/DDBJ databases">
        <authorList>
            <person name="Chiriac C."/>
            <person name="Salcher M."/>
            <person name="Ghai R."/>
            <person name="Kavagutti S V."/>
        </authorList>
    </citation>
    <scope>NUCLEOTIDE SEQUENCE</scope>
</reference>
<dbReference type="InterPro" id="IPR025323">
    <property type="entry name" value="DUF4229"/>
</dbReference>
<dbReference type="AlphaFoldDB" id="A0A6J6QRK2"/>
<gene>
    <name evidence="2" type="ORF">UFOPK2579_01604</name>
</gene>
<evidence type="ECO:0000256" key="1">
    <source>
        <dbReference type="SAM" id="Phobius"/>
    </source>
</evidence>
<feature type="transmembrane region" description="Helical" evidence="1">
    <location>
        <begin position="12"/>
        <end position="37"/>
    </location>
</feature>
<dbReference type="EMBL" id="CAEZXR010000191">
    <property type="protein sequence ID" value="CAB4714067.1"/>
    <property type="molecule type" value="Genomic_DNA"/>
</dbReference>
<protein>
    <submittedName>
        <fullName evidence="2">Unannotated protein</fullName>
    </submittedName>
</protein>
<proteinExistence type="predicted"/>
<name>A0A6J6QRK2_9ZZZZ</name>
<sequence length="94" mass="10463">MVSAYPEPVKEFLVYTALRILLFLASFGVVVGVWLLISGEANLFVSFVLAFVLSGIGSYFVLNGPREAFARRVDERASLAASKFEERRTREDAD</sequence>
<dbReference type="Pfam" id="PF14012">
    <property type="entry name" value="DUF4229"/>
    <property type="match status" value="1"/>
</dbReference>
<keyword evidence="1" id="KW-1133">Transmembrane helix</keyword>
<keyword evidence="1" id="KW-0472">Membrane</keyword>
<accession>A0A6J6QRK2</accession>